<protein>
    <submittedName>
        <fullName evidence="1">Uncharacterized protein</fullName>
    </submittedName>
</protein>
<sequence>MTCDRCTPSTYRADCVACGVRLVLSAESKAAPKLARELAKGHLLFIERRAGLDVRKAVGAKLRGKA</sequence>
<reference evidence="2" key="1">
    <citation type="journal article" date="2019" name="Int. J. Syst. Evol. Microbiol.">
        <title>The Global Catalogue of Microorganisms (GCM) 10K type strain sequencing project: providing services to taxonomists for standard genome sequencing and annotation.</title>
        <authorList>
            <consortium name="The Broad Institute Genomics Platform"/>
            <consortium name="The Broad Institute Genome Sequencing Center for Infectious Disease"/>
            <person name="Wu L."/>
            <person name="Ma J."/>
        </authorList>
    </citation>
    <scope>NUCLEOTIDE SEQUENCE [LARGE SCALE GENOMIC DNA]</scope>
    <source>
        <strain evidence="2">JCM 14330</strain>
    </source>
</reference>
<evidence type="ECO:0000313" key="2">
    <source>
        <dbReference type="Proteomes" id="UP001501706"/>
    </source>
</evidence>
<gene>
    <name evidence="1" type="ORF">GCM10009097_06810</name>
</gene>
<proteinExistence type="predicted"/>
<dbReference type="EMBL" id="BAAAEN010000002">
    <property type="protein sequence ID" value="GAA0493592.1"/>
    <property type="molecule type" value="Genomic_DNA"/>
</dbReference>
<keyword evidence="2" id="KW-1185">Reference proteome</keyword>
<name>A0ABP3L7H5_9BURK</name>
<accession>A0ABP3L7H5</accession>
<comment type="caution">
    <text evidence="1">The sequence shown here is derived from an EMBL/GenBank/DDBJ whole genome shotgun (WGS) entry which is preliminary data.</text>
</comment>
<organism evidence="1 2">
    <name type="scientific">Pigmentiphaga daeguensis</name>
    <dbReference type="NCBI Taxonomy" id="414049"/>
    <lineage>
        <taxon>Bacteria</taxon>
        <taxon>Pseudomonadati</taxon>
        <taxon>Pseudomonadota</taxon>
        <taxon>Betaproteobacteria</taxon>
        <taxon>Burkholderiales</taxon>
        <taxon>Alcaligenaceae</taxon>
        <taxon>Pigmentiphaga</taxon>
    </lineage>
</organism>
<dbReference type="Proteomes" id="UP001501706">
    <property type="component" value="Unassembled WGS sequence"/>
</dbReference>
<evidence type="ECO:0000313" key="1">
    <source>
        <dbReference type="EMBL" id="GAA0493592.1"/>
    </source>
</evidence>